<organism evidence="10">
    <name type="scientific">Physcomitrium patens</name>
    <name type="common">Spreading-leaved earth moss</name>
    <name type="synonym">Physcomitrella patens</name>
    <dbReference type="NCBI Taxonomy" id="3218"/>
    <lineage>
        <taxon>Eukaryota</taxon>
        <taxon>Viridiplantae</taxon>
        <taxon>Streptophyta</taxon>
        <taxon>Embryophyta</taxon>
        <taxon>Bryophyta</taxon>
        <taxon>Bryophytina</taxon>
        <taxon>Bryopsida</taxon>
        <taxon>Funariidae</taxon>
        <taxon>Funariales</taxon>
        <taxon>Funariaceae</taxon>
        <taxon>Physcomitrium</taxon>
    </lineage>
</organism>
<dbReference type="PANTHER" id="PTHR31874:SF1">
    <property type="entry name" value="ZINC FINGER PROTEIN CONSTANS-LIKE 6"/>
    <property type="match status" value="1"/>
</dbReference>
<dbReference type="InterPro" id="IPR052453">
    <property type="entry name" value="CONSTANS-like_ZF"/>
</dbReference>
<dbReference type="Gramene" id="Pp3c2_35540V3.6">
    <property type="protein sequence ID" value="Pp3c2_35540V3.6"/>
    <property type="gene ID" value="Pp3c2_35540"/>
</dbReference>
<dbReference type="InterPro" id="IPR049808">
    <property type="entry name" value="CONSTANS-like_Bbox1"/>
</dbReference>
<dbReference type="SMART" id="SM00336">
    <property type="entry name" value="BBOX"/>
    <property type="match status" value="1"/>
</dbReference>
<dbReference type="EMBL" id="ABEU02000002">
    <property type="protein sequence ID" value="PNR60880.1"/>
    <property type="molecule type" value="Genomic_DNA"/>
</dbReference>
<evidence type="ECO:0000313" key="12">
    <source>
        <dbReference type="Proteomes" id="UP000006727"/>
    </source>
</evidence>
<dbReference type="PANTHER" id="PTHR31874">
    <property type="entry name" value="CCT MOTIF FAMILY PROTEIN, EXPRESSED"/>
    <property type="match status" value="1"/>
</dbReference>
<evidence type="ECO:0000259" key="8">
    <source>
        <dbReference type="PROSITE" id="PS50119"/>
    </source>
</evidence>
<dbReference type="GO" id="GO:0006355">
    <property type="term" value="P:regulation of DNA-templated transcription"/>
    <property type="evidence" value="ECO:0000318"/>
    <property type="project" value="GO_Central"/>
</dbReference>
<evidence type="ECO:0000256" key="7">
    <source>
        <dbReference type="PROSITE-ProRule" id="PRU00357"/>
    </source>
</evidence>
<dbReference type="GO" id="GO:0008270">
    <property type="term" value="F:zinc ion binding"/>
    <property type="evidence" value="ECO:0007669"/>
    <property type="project" value="UniProtKB-KW"/>
</dbReference>
<reference evidence="10 12" key="1">
    <citation type="journal article" date="2008" name="Science">
        <title>The Physcomitrella genome reveals evolutionary insights into the conquest of land by plants.</title>
        <authorList>
            <person name="Rensing S."/>
            <person name="Lang D."/>
            <person name="Zimmer A."/>
            <person name="Terry A."/>
            <person name="Salamov A."/>
            <person name="Shapiro H."/>
            <person name="Nishiyama T."/>
            <person name="Perroud P.-F."/>
            <person name="Lindquist E."/>
            <person name="Kamisugi Y."/>
            <person name="Tanahashi T."/>
            <person name="Sakakibara K."/>
            <person name="Fujita T."/>
            <person name="Oishi K."/>
            <person name="Shin-I T."/>
            <person name="Kuroki Y."/>
            <person name="Toyoda A."/>
            <person name="Suzuki Y."/>
            <person name="Hashimoto A."/>
            <person name="Yamaguchi K."/>
            <person name="Sugano A."/>
            <person name="Kohara Y."/>
            <person name="Fujiyama A."/>
            <person name="Anterola A."/>
            <person name="Aoki S."/>
            <person name="Ashton N."/>
            <person name="Barbazuk W.B."/>
            <person name="Barker E."/>
            <person name="Bennetzen J."/>
            <person name="Bezanilla M."/>
            <person name="Blankenship R."/>
            <person name="Cho S.H."/>
            <person name="Dutcher S."/>
            <person name="Estelle M."/>
            <person name="Fawcett J.A."/>
            <person name="Gundlach H."/>
            <person name="Hanada K."/>
            <person name="Heyl A."/>
            <person name="Hicks K.A."/>
            <person name="Hugh J."/>
            <person name="Lohr M."/>
            <person name="Mayer K."/>
            <person name="Melkozernov A."/>
            <person name="Murata T."/>
            <person name="Nelson D."/>
            <person name="Pils B."/>
            <person name="Prigge M."/>
            <person name="Reiss B."/>
            <person name="Renner T."/>
            <person name="Rombauts S."/>
            <person name="Rushton P."/>
            <person name="Sanderfoot A."/>
            <person name="Schween G."/>
            <person name="Shiu S.-H."/>
            <person name="Stueber K."/>
            <person name="Theodoulou F.L."/>
            <person name="Tu H."/>
            <person name="Van de Peer Y."/>
            <person name="Verrier P.J."/>
            <person name="Waters E."/>
            <person name="Wood A."/>
            <person name="Yang L."/>
            <person name="Cove D."/>
            <person name="Cuming A."/>
            <person name="Hasebe M."/>
            <person name="Lucas S."/>
            <person name="Mishler D.B."/>
            <person name="Reski R."/>
            <person name="Grigoriev I."/>
            <person name="Quatrano R.S."/>
            <person name="Boore J.L."/>
        </authorList>
    </citation>
    <scope>NUCLEOTIDE SEQUENCE [LARGE SCALE GENOMIC DNA]</scope>
    <source>
        <strain evidence="11 12">cv. Gransden 2004</strain>
    </source>
</reference>
<dbReference type="Gramene" id="Pp3c2_35540V3.3">
    <property type="protein sequence ID" value="Pp3c2_35540V3.3"/>
    <property type="gene ID" value="Pp3c2_35540"/>
</dbReference>
<protein>
    <submittedName>
        <fullName evidence="10 11">Uncharacterized protein</fullName>
    </submittedName>
</protein>
<dbReference type="Gramene" id="Pp3c2_35540V3.1">
    <property type="protein sequence ID" value="Pp3c2_35540V3.1"/>
    <property type="gene ID" value="Pp3c2_35540"/>
</dbReference>
<gene>
    <name evidence="11" type="primary">LOC112272859</name>
    <name evidence="10" type="ORF">PHYPA_003673</name>
</gene>
<dbReference type="Gramene" id="Pp3c2_35540V3.2">
    <property type="protein sequence ID" value="Pp3c2_35540V3.2"/>
    <property type="gene ID" value="Pp3c2_35540"/>
</dbReference>
<dbReference type="PROSITE" id="PS51017">
    <property type="entry name" value="CCT"/>
    <property type="match status" value="1"/>
</dbReference>
<evidence type="ECO:0000256" key="6">
    <source>
        <dbReference type="PROSITE-ProRule" id="PRU00024"/>
    </source>
</evidence>
<comment type="subcellular location">
    <subcellularLocation>
        <location evidence="1 7">Nucleus</location>
    </subcellularLocation>
</comment>
<dbReference type="eggNOG" id="KOG1601">
    <property type="taxonomic scope" value="Eukaryota"/>
</dbReference>
<dbReference type="EnsemblPlants" id="Pp3c2_35540V3.1">
    <property type="protein sequence ID" value="Pp3c2_35540V3.1"/>
    <property type="gene ID" value="Pp3c2_35540"/>
</dbReference>
<keyword evidence="4" id="KW-0862">Zinc</keyword>
<reference evidence="11" key="3">
    <citation type="submission" date="2020-12" db="UniProtKB">
        <authorList>
            <consortium name="EnsemblPlants"/>
        </authorList>
    </citation>
    <scope>IDENTIFICATION</scope>
</reference>
<keyword evidence="3" id="KW-0479">Metal-binding</keyword>
<dbReference type="HOGENOM" id="CLU_035373_0_0_1"/>
<dbReference type="Gramene" id="Pp3c2_35540V3.4">
    <property type="protein sequence ID" value="Pp3c2_35540V3.4"/>
    <property type="gene ID" value="Pp3c2_35540"/>
</dbReference>
<evidence type="ECO:0000256" key="5">
    <source>
        <dbReference type="ARBA" id="ARBA00023242"/>
    </source>
</evidence>
<accession>A9SGK8</accession>
<evidence type="ECO:0000256" key="1">
    <source>
        <dbReference type="ARBA" id="ARBA00004123"/>
    </source>
</evidence>
<evidence type="ECO:0000259" key="9">
    <source>
        <dbReference type="PROSITE" id="PS51017"/>
    </source>
</evidence>
<evidence type="ECO:0000256" key="2">
    <source>
        <dbReference type="ARBA" id="ARBA00010024"/>
    </source>
</evidence>
<dbReference type="EnsemblPlants" id="Pp3c2_35540V3.6">
    <property type="protein sequence ID" value="Pp3c2_35540V3.6"/>
    <property type="gene ID" value="Pp3c2_35540"/>
</dbReference>
<dbReference type="EnsemblPlants" id="Pp3c2_35540V3.2">
    <property type="protein sequence ID" value="Pp3c2_35540V3.2"/>
    <property type="gene ID" value="Pp3c2_35540"/>
</dbReference>
<evidence type="ECO:0000256" key="3">
    <source>
        <dbReference type="ARBA" id="ARBA00022723"/>
    </source>
</evidence>
<reference evidence="10 12" key="2">
    <citation type="journal article" date="2018" name="Plant J.">
        <title>The Physcomitrella patens chromosome-scale assembly reveals moss genome structure and evolution.</title>
        <authorList>
            <person name="Lang D."/>
            <person name="Ullrich K.K."/>
            <person name="Murat F."/>
            <person name="Fuchs J."/>
            <person name="Jenkins J."/>
            <person name="Haas F.B."/>
            <person name="Piednoel M."/>
            <person name="Gundlach H."/>
            <person name="Van Bel M."/>
            <person name="Meyberg R."/>
            <person name="Vives C."/>
            <person name="Morata J."/>
            <person name="Symeonidi A."/>
            <person name="Hiss M."/>
            <person name="Muchero W."/>
            <person name="Kamisugi Y."/>
            <person name="Saleh O."/>
            <person name="Blanc G."/>
            <person name="Decker E.L."/>
            <person name="van Gessel N."/>
            <person name="Grimwood J."/>
            <person name="Hayes R.D."/>
            <person name="Graham S.W."/>
            <person name="Gunter L.E."/>
            <person name="McDaniel S.F."/>
            <person name="Hoernstein S.N.W."/>
            <person name="Larsson A."/>
            <person name="Li F.W."/>
            <person name="Perroud P.F."/>
            <person name="Phillips J."/>
            <person name="Ranjan P."/>
            <person name="Rokshar D.S."/>
            <person name="Rothfels C.J."/>
            <person name="Schneider L."/>
            <person name="Shu S."/>
            <person name="Stevenson D.W."/>
            <person name="Thummler F."/>
            <person name="Tillich M."/>
            <person name="Villarreal Aguilar J.C."/>
            <person name="Widiez T."/>
            <person name="Wong G.K."/>
            <person name="Wymore A."/>
            <person name="Zhang Y."/>
            <person name="Zimmer A.D."/>
            <person name="Quatrano R.S."/>
            <person name="Mayer K.F.X."/>
            <person name="Goodstein D."/>
            <person name="Casacuberta J.M."/>
            <person name="Vandepoele K."/>
            <person name="Reski R."/>
            <person name="Cuming A.C."/>
            <person name="Tuskan G.A."/>
            <person name="Maumus F."/>
            <person name="Salse J."/>
            <person name="Schmutz J."/>
            <person name="Rensing S.A."/>
        </authorList>
    </citation>
    <scope>NUCLEOTIDE SEQUENCE [LARGE SCALE GENOMIC DNA]</scope>
    <source>
        <strain evidence="11 12">cv. Gransden 2004</strain>
    </source>
</reference>
<name>A9SGK8_PHYPA</name>
<feature type="domain" description="CCT" evidence="9">
    <location>
        <begin position="429"/>
        <end position="471"/>
    </location>
</feature>
<sequence>MTTRTACKSIVTAMAIAGQASRACDVCMNKSARWYCGADRAYLCEKCDIQVHSANALAQRHERVPLTPNAESTILARKDSPDTKNAKEILLRKPTMSKKLQAPPVNVLPSRKRFRTCRLHPFRQAKHSPGAKHAPNQLEEGDAKMKEDLLMFSETFETENFLVDVTQKVPSLIVVMQDSSPSSSELDVCSDFFQELRSDSQEVRSSPWSDSLAAFFKGKAAQEDCFPDDDTSDQFFLPDAFDDGINICCDMDGNISVAGDACFISNDIPGLSGFEDFGSREFVGDSLSFDFAFHDTLPRAFEGVGADTSEMGGISSKYNLVGAENDQFRTGPFVKFFSKIPRNEKKMHLTPENIKKEAKEILLCCREGLSEVNLGLAPTLRLNYEDVITAWSDRGEPWFYPHDCTSDATDAGLVPDMAQEGADDCQGSREASVMRFKEKRRSRLFSKRIRYEVRKLNAEKRPRMKGRFVKKNSSGFDFRLDPFLSSETHVLAHPH</sequence>
<feature type="domain" description="B box-type" evidence="8">
    <location>
        <begin position="19"/>
        <end position="66"/>
    </location>
</feature>
<dbReference type="CDD" id="cd19821">
    <property type="entry name" value="Bbox1_BBX-like"/>
    <property type="match status" value="1"/>
</dbReference>
<dbReference type="EnsemblPlants" id="Pp3c2_35540V3.4">
    <property type="protein sequence ID" value="Pp3c2_35540V3.4"/>
    <property type="gene ID" value="Pp3c2_35540"/>
</dbReference>
<dbReference type="FunCoup" id="A9SGK8">
    <property type="interactions" value="1155"/>
</dbReference>
<keyword evidence="6" id="KW-0863">Zinc-finger</keyword>
<dbReference type="Proteomes" id="UP000006727">
    <property type="component" value="Chromosome 2"/>
</dbReference>
<dbReference type="RefSeq" id="XP_024356808.1">
    <property type="nucleotide sequence ID" value="XM_024501040.2"/>
</dbReference>
<dbReference type="Pfam" id="PF06203">
    <property type="entry name" value="CCT"/>
    <property type="match status" value="1"/>
</dbReference>
<dbReference type="InterPro" id="IPR000315">
    <property type="entry name" value="Znf_B-box"/>
</dbReference>
<keyword evidence="5 7" id="KW-0539">Nucleus</keyword>
<dbReference type="RefSeq" id="XP_024356818.1">
    <property type="nucleotide sequence ID" value="XM_024501050.2"/>
</dbReference>
<dbReference type="EnsemblPlants" id="Pp3c2_35540V3.3">
    <property type="protein sequence ID" value="Pp3c2_35540V3.3"/>
    <property type="gene ID" value="Pp3c2_35540"/>
</dbReference>
<dbReference type="KEGG" id="ppp:112272859"/>
<dbReference type="PROSITE" id="PS50119">
    <property type="entry name" value="ZF_BBOX"/>
    <property type="match status" value="1"/>
</dbReference>
<dbReference type="Pfam" id="PF00643">
    <property type="entry name" value="zf-B_box"/>
    <property type="match status" value="1"/>
</dbReference>
<dbReference type="InterPro" id="IPR010402">
    <property type="entry name" value="CCT_domain"/>
</dbReference>
<dbReference type="PaxDb" id="3218-PP1S76_147V6.1"/>
<evidence type="ECO:0000313" key="11">
    <source>
        <dbReference type="EnsemblPlants" id="Pp3c2_35540V3.1"/>
    </source>
</evidence>
<comment type="similarity">
    <text evidence="2">Belongs to the CONSTANS family.</text>
</comment>
<dbReference type="OrthoDB" id="153872at2759"/>
<evidence type="ECO:0000256" key="4">
    <source>
        <dbReference type="ARBA" id="ARBA00022833"/>
    </source>
</evidence>
<keyword evidence="12" id="KW-1185">Reference proteome</keyword>
<proteinExistence type="inferred from homology"/>
<dbReference type="GeneID" id="112272859"/>
<evidence type="ECO:0000313" key="10">
    <source>
        <dbReference type="EMBL" id="PNR60880.1"/>
    </source>
</evidence>
<dbReference type="AlphaFoldDB" id="A9SGK8"/>
<dbReference type="OMA" id="FAITHNS"/>
<dbReference type="GO" id="GO:0005634">
    <property type="term" value="C:nucleus"/>
    <property type="evidence" value="ECO:0000318"/>
    <property type="project" value="GO_Central"/>
</dbReference>